<dbReference type="RefSeq" id="XP_066610909.1">
    <property type="nucleotide sequence ID" value="XM_066761084.1"/>
</dbReference>
<reference evidence="4" key="1">
    <citation type="submission" date="2015-01" db="EMBL/GenBank/DDBJ databases">
        <title>The Genome Sequence of Cryptococcus gattii MMRL2647.</title>
        <authorList>
            <consortium name="The Broad Institute Genomics Platform"/>
            <person name="Cuomo C."/>
            <person name="Litvintseva A."/>
            <person name="Chen Y."/>
            <person name="Heitman J."/>
            <person name="Sun S."/>
            <person name="Springer D."/>
            <person name="Dromer F."/>
            <person name="Young S."/>
            <person name="Zeng Q."/>
            <person name="Gargeya S."/>
            <person name="Abouelleil A."/>
            <person name="Alvarado L."/>
            <person name="Chapman S.B."/>
            <person name="Gainer-Dewar J."/>
            <person name="Goldberg J."/>
            <person name="Griggs A."/>
            <person name="Gujja S."/>
            <person name="Hansen M."/>
            <person name="Howarth C."/>
            <person name="Imamovic A."/>
            <person name="Larimer J."/>
            <person name="Murphy C."/>
            <person name="Naylor J."/>
            <person name="Pearson M."/>
            <person name="Priest M."/>
            <person name="Roberts A."/>
            <person name="Saif S."/>
            <person name="Shea T."/>
            <person name="Sykes S."/>
            <person name="Wortman J."/>
            <person name="Nusbaum C."/>
            <person name="Birren B."/>
        </authorList>
    </citation>
    <scope>NUCLEOTIDE SEQUENCE [LARGE SCALE GENOMIC DNA]</scope>
    <source>
        <strain evidence="4">IND107</strain>
    </source>
</reference>
<protein>
    <recommendedName>
        <fullName evidence="5">Asparagine-linked glycosylation protein 10</fullName>
    </recommendedName>
</protein>
<sequence length="486" mass="55641">MFLFRFVSLPIVYLEISHLSVMSQTRASHHMTSGLLHPYLDRAMKPVCPKYLYPLFIGTQMIVFWAITLVHTRMYQEEKPHVHQVERFAQGEFDYHDEDLHTPIIWHFFVSLPFYLLRATPTLSTLRLISLAQALILPTVITLVTNPTPSPRPLVFQRVIDAIRDPSDFGLVCGLNPLAILMAVRFTPGLSCLLCLLILWRLSIKGNHWIGAAVAAGIGLLRAGVMFWVIFVIGWTAHEISVSAPQKLATTNYYPYLFTLAVWMGFWSQQPIQFQWSGFYDIVSLLFLRFPITPVWDIYSPIMLFKRFRWTGLWALTTLFTYTVSGTTINNQVILVDQCLPIFILRLYLLFLQGKENAEWQERRMEMLEEGRGEVRLEGTGVNGQLPDVTLYTYGQHANQTEAEASNLPEQREEEHESPVGLNTGEEQRTAVVEENVSESTEDIEVEGQEPQQRVQEMHIGRIELGWYLLSITLGALIILLVGNNN</sequence>
<feature type="transmembrane region" description="Helical" evidence="2">
    <location>
        <begin position="124"/>
        <end position="144"/>
    </location>
</feature>
<evidence type="ECO:0000313" key="3">
    <source>
        <dbReference type="EMBL" id="KAL0240410.1"/>
    </source>
</evidence>
<keyword evidence="4" id="KW-1185">Reference proteome</keyword>
<feature type="transmembrane region" description="Helical" evidence="2">
    <location>
        <begin position="310"/>
        <end position="329"/>
    </location>
</feature>
<dbReference type="GeneID" id="91993517"/>
<dbReference type="EMBL" id="ATAM02000014">
    <property type="protein sequence ID" value="KAL0240410.1"/>
    <property type="molecule type" value="Genomic_DNA"/>
</dbReference>
<gene>
    <name evidence="3" type="ORF">I308_106662</name>
</gene>
<evidence type="ECO:0008006" key="5">
    <source>
        <dbReference type="Google" id="ProtNLM"/>
    </source>
</evidence>
<organism evidence="3 4">
    <name type="scientific">Cryptococcus tetragattii IND107</name>
    <dbReference type="NCBI Taxonomy" id="1296105"/>
    <lineage>
        <taxon>Eukaryota</taxon>
        <taxon>Fungi</taxon>
        <taxon>Dikarya</taxon>
        <taxon>Basidiomycota</taxon>
        <taxon>Agaricomycotina</taxon>
        <taxon>Tremellomycetes</taxon>
        <taxon>Tremellales</taxon>
        <taxon>Cryptococcaceae</taxon>
        <taxon>Cryptococcus</taxon>
        <taxon>Cryptococcus gattii species complex</taxon>
    </lineage>
</organism>
<evidence type="ECO:0000313" key="4">
    <source>
        <dbReference type="Proteomes" id="UP000054399"/>
    </source>
</evidence>
<accession>A0ABR3BI86</accession>
<feature type="transmembrane region" description="Helical" evidence="2">
    <location>
        <begin position="51"/>
        <end position="70"/>
    </location>
</feature>
<evidence type="ECO:0000256" key="2">
    <source>
        <dbReference type="SAM" id="Phobius"/>
    </source>
</evidence>
<reference evidence="3 4" key="2">
    <citation type="submission" date="2024-01" db="EMBL/GenBank/DDBJ databases">
        <title>Comparative genomics of Cryptococcus and Kwoniella reveals pathogenesis evolution and contrasting modes of karyotype evolution via chromosome fusion or intercentromeric recombination.</title>
        <authorList>
            <person name="Coelho M.A."/>
            <person name="David-Palma M."/>
            <person name="Shea T."/>
            <person name="Bowers K."/>
            <person name="Mcginley-Smith S."/>
            <person name="Mohammad A.W."/>
            <person name="Gnirke A."/>
            <person name="Yurkov A.M."/>
            <person name="Nowrousian M."/>
            <person name="Sun S."/>
            <person name="Cuomo C.A."/>
            <person name="Heitman J."/>
        </authorList>
    </citation>
    <scope>NUCLEOTIDE SEQUENCE [LARGE SCALE GENOMIC DNA]</scope>
    <source>
        <strain evidence="3 4">IND107</strain>
    </source>
</reference>
<feature type="transmembrane region" description="Helical" evidence="2">
    <location>
        <begin position="178"/>
        <end position="200"/>
    </location>
</feature>
<name>A0ABR3BI86_9TREE</name>
<feature type="transmembrane region" description="Helical" evidence="2">
    <location>
        <begin position="253"/>
        <end position="269"/>
    </location>
</feature>
<dbReference type="Proteomes" id="UP000054399">
    <property type="component" value="Unassembled WGS sequence"/>
</dbReference>
<keyword evidence="2" id="KW-0472">Membrane</keyword>
<proteinExistence type="predicted"/>
<feature type="transmembrane region" description="Helical" evidence="2">
    <location>
        <begin position="465"/>
        <end position="483"/>
    </location>
</feature>
<comment type="caution">
    <text evidence="3">The sequence shown here is derived from an EMBL/GenBank/DDBJ whole genome shotgun (WGS) entry which is preliminary data.</text>
</comment>
<feature type="region of interest" description="Disordered" evidence="1">
    <location>
        <begin position="401"/>
        <end position="423"/>
    </location>
</feature>
<keyword evidence="2" id="KW-0812">Transmembrane</keyword>
<feature type="transmembrane region" description="Helical" evidence="2">
    <location>
        <begin position="212"/>
        <end position="233"/>
    </location>
</feature>
<evidence type="ECO:0000256" key="1">
    <source>
        <dbReference type="SAM" id="MobiDB-lite"/>
    </source>
</evidence>
<keyword evidence="2" id="KW-1133">Transmembrane helix</keyword>